<organism evidence="2 3">
    <name type="scientific">Pantoea phage Kyle</name>
    <dbReference type="NCBI Taxonomy" id="2589665"/>
    <lineage>
        <taxon>Viruses</taxon>
        <taxon>Duplodnaviria</taxon>
        <taxon>Heunggongvirae</taxon>
        <taxon>Uroviricota</taxon>
        <taxon>Caudoviricetes</taxon>
        <taxon>Lindbergviridae</taxon>
        <taxon>Kylevirus</taxon>
        <taxon>Kylevirus kyle</taxon>
    </lineage>
</organism>
<dbReference type="RefSeq" id="YP_009849864.1">
    <property type="nucleotide sequence ID" value="NC_048796.1"/>
</dbReference>
<evidence type="ECO:0000256" key="1">
    <source>
        <dbReference type="SAM" id="Phobius"/>
    </source>
</evidence>
<reference evidence="2 3" key="1">
    <citation type="submission" date="2019-06" db="EMBL/GenBank/DDBJ databases">
        <authorList>
            <person name="Fakulujo A."/>
            <person name="Fiaz D."/>
            <person name="Garg S."/>
            <person name="Gordon G."/>
            <person name="Haider Z."/>
            <person name="Hale A."/>
            <person name="Hodges K."/>
            <person name="Jacob L."/>
            <person name="Kandil F."/>
            <person name="Kincaid V."/>
            <person name="Melchor-Guerra M."/>
            <person name="Morrelli A."/>
            <person name="Morris R."/>
            <person name="Nawaz M."/>
            <person name="Nguyen N."/>
            <person name="Omair A."/>
            <person name="Pray J."/>
            <person name="Saleem H."/>
            <person name="Saravane K."/>
            <person name="Sharma A."/>
            <person name="Singh A."/>
            <person name="Walston M."/>
            <person name="Zaman H."/>
            <person name="Puthuveetil N."/>
            <person name="Do L."/>
            <person name="Islam N."/>
            <person name="Johnson A."/>
        </authorList>
    </citation>
    <scope>NUCLEOTIDE SEQUENCE [LARGE SCALE GENOMIC DNA]</scope>
</reference>
<name>A0A514A8L0_9CAUD</name>
<keyword evidence="1" id="KW-0472">Membrane</keyword>
<evidence type="ECO:0000313" key="3">
    <source>
        <dbReference type="Proteomes" id="UP000319711"/>
    </source>
</evidence>
<dbReference type="GeneID" id="55620399"/>
<dbReference type="KEGG" id="vg:55620399"/>
<evidence type="ECO:0000313" key="2">
    <source>
        <dbReference type="EMBL" id="QDH49613.1"/>
    </source>
</evidence>
<dbReference type="EMBL" id="MN038177">
    <property type="protein sequence ID" value="QDH49613.1"/>
    <property type="molecule type" value="Genomic_DNA"/>
</dbReference>
<keyword evidence="1" id="KW-0812">Transmembrane</keyword>
<keyword evidence="3" id="KW-1185">Reference proteome</keyword>
<feature type="transmembrane region" description="Helical" evidence="1">
    <location>
        <begin position="28"/>
        <end position="47"/>
    </location>
</feature>
<dbReference type="Proteomes" id="UP000319711">
    <property type="component" value="Segment"/>
</dbReference>
<gene>
    <name evidence="2" type="primary">29</name>
    <name evidence="2" type="ORF">KYLE_32</name>
</gene>
<keyword evidence="1" id="KW-1133">Transmembrane helix</keyword>
<protein>
    <submittedName>
        <fullName evidence="2">Uncharacterized protein</fullName>
    </submittedName>
</protein>
<accession>A0A514A8L0</accession>
<sequence>MQKFTTAIKPLNEGWVSEEFKTNPLLTWRWAIFDITMVTLIVIGVILKAL</sequence>
<proteinExistence type="predicted"/>